<dbReference type="Proteomes" id="UP001324427">
    <property type="component" value="Unassembled WGS sequence"/>
</dbReference>
<proteinExistence type="predicted"/>
<keyword evidence="1" id="KW-0732">Signal</keyword>
<evidence type="ECO:0000313" key="2">
    <source>
        <dbReference type="EMBL" id="KAK4539502.1"/>
    </source>
</evidence>
<sequence length="344" mass="37969">MSHGLGKMLLILVPLLVAFASGRSIYERSSSPHLQVRDNTGDTPLPACIPRCGPKCIGPYSSYSPPSLAASERRSLATLDIRDFGIVFAGDAERLSPNPQYVAKRNLYKVTPKNVDSFIKNKVSTETKSTRQLMWCPENDATSTTVQTTFDDSNKVEIGTGGLTGCTVLTVVSRRGVFMAHFFESLAFDRPSDEELIDAGEDPATYPALDYNGQVRNLVDRTQGDTEGLGPALDVSIFNQDDDNTHAFIMTPRQWGDGVAGGILQFTGSINTLRSQVMGLLPALSDVTIYDYVRLNMEDPAQEDELYTNARGSAFFQYDPKNYKQKGWRVFYERALQGEDGWSS</sequence>
<gene>
    <name evidence="2" type="ORF">LTR36_010900</name>
</gene>
<evidence type="ECO:0000256" key="1">
    <source>
        <dbReference type="SAM" id="SignalP"/>
    </source>
</evidence>
<protein>
    <submittedName>
        <fullName evidence="2">Uncharacterized protein</fullName>
    </submittedName>
</protein>
<name>A0AAV9J442_9PEZI</name>
<keyword evidence="3" id="KW-1185">Reference proteome</keyword>
<comment type="caution">
    <text evidence="2">The sequence shown here is derived from an EMBL/GenBank/DDBJ whole genome shotgun (WGS) entry which is preliminary data.</text>
</comment>
<feature type="signal peptide" evidence="1">
    <location>
        <begin position="1"/>
        <end position="22"/>
    </location>
</feature>
<organism evidence="2 3">
    <name type="scientific">Oleoguttula mirabilis</name>
    <dbReference type="NCBI Taxonomy" id="1507867"/>
    <lineage>
        <taxon>Eukaryota</taxon>
        <taxon>Fungi</taxon>
        <taxon>Dikarya</taxon>
        <taxon>Ascomycota</taxon>
        <taxon>Pezizomycotina</taxon>
        <taxon>Dothideomycetes</taxon>
        <taxon>Dothideomycetidae</taxon>
        <taxon>Mycosphaerellales</taxon>
        <taxon>Teratosphaeriaceae</taxon>
        <taxon>Oleoguttula</taxon>
    </lineage>
</organism>
<evidence type="ECO:0000313" key="3">
    <source>
        <dbReference type="Proteomes" id="UP001324427"/>
    </source>
</evidence>
<reference evidence="2 3" key="1">
    <citation type="submission" date="2021-11" db="EMBL/GenBank/DDBJ databases">
        <title>Black yeast isolated from Biological Soil Crust.</title>
        <authorList>
            <person name="Kurbessoian T."/>
        </authorList>
    </citation>
    <scope>NUCLEOTIDE SEQUENCE [LARGE SCALE GENOMIC DNA]</scope>
    <source>
        <strain evidence="2 3">CCFEE 5522</strain>
    </source>
</reference>
<dbReference type="EMBL" id="JAVFHQ010000092">
    <property type="protein sequence ID" value="KAK4539502.1"/>
    <property type="molecule type" value="Genomic_DNA"/>
</dbReference>
<accession>A0AAV9J442</accession>
<dbReference type="AlphaFoldDB" id="A0AAV9J442"/>
<feature type="chain" id="PRO_5043496912" evidence="1">
    <location>
        <begin position="23"/>
        <end position="344"/>
    </location>
</feature>